<evidence type="ECO:0000313" key="3">
    <source>
        <dbReference type="Proteomes" id="UP001175271"/>
    </source>
</evidence>
<sequence>MKWLLGVLLVCFAILCIQTDAYPMSVFDCYWTGCSLDRFANPASFCRHDRSPIDWNYCDGSTINVFCC</sequence>
<accession>A0AA39IB87</accession>
<name>A0AA39IB87_9BILA</name>
<feature type="chain" id="PRO_5041427987" evidence="1">
    <location>
        <begin position="22"/>
        <end position="68"/>
    </location>
</feature>
<keyword evidence="3" id="KW-1185">Reference proteome</keyword>
<gene>
    <name evidence="2" type="ORF">QR680_014460</name>
</gene>
<evidence type="ECO:0000313" key="2">
    <source>
        <dbReference type="EMBL" id="KAK0420013.1"/>
    </source>
</evidence>
<keyword evidence="1" id="KW-0732">Signal</keyword>
<organism evidence="2 3">
    <name type="scientific">Steinernema hermaphroditum</name>
    <dbReference type="NCBI Taxonomy" id="289476"/>
    <lineage>
        <taxon>Eukaryota</taxon>
        <taxon>Metazoa</taxon>
        <taxon>Ecdysozoa</taxon>
        <taxon>Nematoda</taxon>
        <taxon>Chromadorea</taxon>
        <taxon>Rhabditida</taxon>
        <taxon>Tylenchina</taxon>
        <taxon>Panagrolaimomorpha</taxon>
        <taxon>Strongyloidoidea</taxon>
        <taxon>Steinernematidae</taxon>
        <taxon>Steinernema</taxon>
    </lineage>
</organism>
<proteinExistence type="predicted"/>
<comment type="caution">
    <text evidence="2">The sequence shown here is derived from an EMBL/GenBank/DDBJ whole genome shotgun (WGS) entry which is preliminary data.</text>
</comment>
<dbReference type="Proteomes" id="UP001175271">
    <property type="component" value="Unassembled WGS sequence"/>
</dbReference>
<dbReference type="EMBL" id="JAUCMV010000002">
    <property type="protein sequence ID" value="KAK0420013.1"/>
    <property type="molecule type" value="Genomic_DNA"/>
</dbReference>
<dbReference type="AlphaFoldDB" id="A0AA39IB87"/>
<evidence type="ECO:0000256" key="1">
    <source>
        <dbReference type="SAM" id="SignalP"/>
    </source>
</evidence>
<reference evidence="2" key="1">
    <citation type="submission" date="2023-06" db="EMBL/GenBank/DDBJ databases">
        <title>Genomic analysis of the entomopathogenic nematode Steinernema hermaphroditum.</title>
        <authorList>
            <person name="Schwarz E.M."/>
            <person name="Heppert J.K."/>
            <person name="Baniya A."/>
            <person name="Schwartz H.T."/>
            <person name="Tan C.-H."/>
            <person name="Antoshechkin I."/>
            <person name="Sternberg P.W."/>
            <person name="Goodrich-Blair H."/>
            <person name="Dillman A.R."/>
        </authorList>
    </citation>
    <scope>NUCLEOTIDE SEQUENCE</scope>
    <source>
        <strain evidence="2">PS9179</strain>
        <tissue evidence="2">Whole animal</tissue>
    </source>
</reference>
<feature type="signal peptide" evidence="1">
    <location>
        <begin position="1"/>
        <end position="21"/>
    </location>
</feature>
<protein>
    <submittedName>
        <fullName evidence="2">Uncharacterized protein</fullName>
    </submittedName>
</protein>